<organism evidence="1 2">
    <name type="scientific">Apophysomyces ossiformis</name>
    <dbReference type="NCBI Taxonomy" id="679940"/>
    <lineage>
        <taxon>Eukaryota</taxon>
        <taxon>Fungi</taxon>
        <taxon>Fungi incertae sedis</taxon>
        <taxon>Mucoromycota</taxon>
        <taxon>Mucoromycotina</taxon>
        <taxon>Mucoromycetes</taxon>
        <taxon>Mucorales</taxon>
        <taxon>Mucorineae</taxon>
        <taxon>Mucoraceae</taxon>
        <taxon>Apophysomyces</taxon>
    </lineage>
</organism>
<accession>A0A8H7EMC2</accession>
<dbReference type="EMBL" id="JABAYA010000182">
    <property type="protein sequence ID" value="KAF7722680.1"/>
    <property type="molecule type" value="Genomic_DNA"/>
</dbReference>
<gene>
    <name evidence="1" type="ORF">EC973_002843</name>
</gene>
<dbReference type="AlphaFoldDB" id="A0A8H7EMC2"/>
<name>A0A8H7EMC2_9FUNG</name>
<dbReference type="Gene3D" id="2.60.120.260">
    <property type="entry name" value="Galactose-binding domain-like"/>
    <property type="match status" value="1"/>
</dbReference>
<evidence type="ECO:0000313" key="2">
    <source>
        <dbReference type="Proteomes" id="UP000605846"/>
    </source>
</evidence>
<protein>
    <submittedName>
        <fullName evidence="1">Uncharacterized protein</fullName>
    </submittedName>
</protein>
<dbReference type="Proteomes" id="UP000605846">
    <property type="component" value="Unassembled WGS sequence"/>
</dbReference>
<evidence type="ECO:0000313" key="1">
    <source>
        <dbReference type="EMBL" id="KAF7722680.1"/>
    </source>
</evidence>
<proteinExistence type="predicted"/>
<keyword evidence="2" id="KW-1185">Reference proteome</keyword>
<dbReference type="OrthoDB" id="1684102at2759"/>
<reference evidence="1" key="1">
    <citation type="submission" date="2020-01" db="EMBL/GenBank/DDBJ databases">
        <title>Genome Sequencing of Three Apophysomyces-Like Fungal Strains Confirms a Novel Fungal Genus in the Mucoromycota with divergent Burkholderia-like Endosymbiotic Bacteria.</title>
        <authorList>
            <person name="Stajich J.E."/>
            <person name="Macias A.M."/>
            <person name="Carter-House D."/>
            <person name="Lovett B."/>
            <person name="Kasson L.R."/>
            <person name="Berry K."/>
            <person name="Grigoriev I."/>
            <person name="Chang Y."/>
            <person name="Spatafora J."/>
            <person name="Kasson M.T."/>
        </authorList>
    </citation>
    <scope>NUCLEOTIDE SEQUENCE</scope>
    <source>
        <strain evidence="1">NRRL A-21654</strain>
    </source>
</reference>
<sequence length="308" mass="35657">MGSGTFISKQTVERFTRLQELGLVQEGFEDAYFVTYMNQVPYQLEGHGPMEGEILSEEEKTHVHNSLMTLYRNLQGDHKVFSTDEDEPNIYGHDARTACHDDRCLFLTNVEIFPDIRLFSYDSNIGLNDSERIHSNYFDKKKFISHPYSSAVDGNDKTAWKALRHIKSGDYIGLDMLRPMPIALNFRILAQHPYAYRRSLSVRISKDGEHWHANSVDKTEIRAGTAIHCRAFDPKDEQLDVADLLECRFSIKETGYRFMRLESKHDLDFEFKIHDLSFGAKARRDKNGQLLEVIADEDGIFYVEDKDD</sequence>
<comment type="caution">
    <text evidence="1">The sequence shown here is derived from an EMBL/GenBank/DDBJ whole genome shotgun (WGS) entry which is preliminary data.</text>
</comment>